<protein>
    <submittedName>
        <fullName evidence="1">Uncharacterized protein</fullName>
    </submittedName>
</protein>
<name>A0A823A557_NELNU</name>
<dbReference type="EMBL" id="DUZY01000008">
    <property type="protein sequence ID" value="DAD48968.1"/>
    <property type="molecule type" value="Genomic_DNA"/>
</dbReference>
<proteinExistence type="predicted"/>
<reference evidence="1 2" key="1">
    <citation type="journal article" date="2020" name="Mol. Biol. Evol.">
        <title>Distinct Expression and Methylation Patterns for Genes with Different Fates following a Single Whole-Genome Duplication in Flowering Plants.</title>
        <authorList>
            <person name="Shi T."/>
            <person name="Rahmani R.S."/>
            <person name="Gugger P.F."/>
            <person name="Wang M."/>
            <person name="Li H."/>
            <person name="Zhang Y."/>
            <person name="Li Z."/>
            <person name="Wang Q."/>
            <person name="Van de Peer Y."/>
            <person name="Marchal K."/>
            <person name="Chen J."/>
        </authorList>
    </citation>
    <scope>NUCLEOTIDE SEQUENCE [LARGE SCALE GENOMIC DNA]</scope>
    <source>
        <tissue evidence="1">Leaf</tissue>
    </source>
</reference>
<comment type="caution">
    <text evidence="1">The sequence shown here is derived from an EMBL/GenBank/DDBJ whole genome shotgun (WGS) entry which is preliminary data.</text>
</comment>
<organism evidence="1 2">
    <name type="scientific">Nelumbo nucifera</name>
    <name type="common">Sacred lotus</name>
    <dbReference type="NCBI Taxonomy" id="4432"/>
    <lineage>
        <taxon>Eukaryota</taxon>
        <taxon>Viridiplantae</taxon>
        <taxon>Streptophyta</taxon>
        <taxon>Embryophyta</taxon>
        <taxon>Tracheophyta</taxon>
        <taxon>Spermatophyta</taxon>
        <taxon>Magnoliopsida</taxon>
        <taxon>Proteales</taxon>
        <taxon>Nelumbonaceae</taxon>
        <taxon>Nelumbo</taxon>
    </lineage>
</organism>
<keyword evidence="2" id="KW-1185">Reference proteome</keyword>
<evidence type="ECO:0000313" key="2">
    <source>
        <dbReference type="Proteomes" id="UP000607653"/>
    </source>
</evidence>
<sequence>MGEKTGDMIRNYLFSDPNPTGVVWCGRSNWVIHGFEAREFQQINSVARRNFTCDATKKYSVTDLDYPSFAVPFDTA</sequence>
<evidence type="ECO:0000313" key="1">
    <source>
        <dbReference type="EMBL" id="DAD48968.1"/>
    </source>
</evidence>
<dbReference type="Proteomes" id="UP000607653">
    <property type="component" value="Unassembled WGS sequence"/>
</dbReference>
<gene>
    <name evidence="1" type="ORF">HUJ06_018905</name>
</gene>
<accession>A0A823A557</accession>
<dbReference type="AlphaFoldDB" id="A0A823A557"/>
<dbReference type="Gene3D" id="2.60.40.2310">
    <property type="match status" value="1"/>
</dbReference>